<name>A0ABW2Z589_9FLAO</name>
<feature type="transmembrane region" description="Helical" evidence="1">
    <location>
        <begin position="6"/>
        <end position="27"/>
    </location>
</feature>
<comment type="caution">
    <text evidence="2">The sequence shown here is derived from an EMBL/GenBank/DDBJ whole genome shotgun (WGS) entry which is preliminary data.</text>
</comment>
<dbReference type="Pfam" id="PF05751">
    <property type="entry name" value="FixH"/>
    <property type="match status" value="1"/>
</dbReference>
<dbReference type="EMBL" id="JBHTIC010000008">
    <property type="protein sequence ID" value="MFD0761990.1"/>
    <property type="molecule type" value="Genomic_DNA"/>
</dbReference>
<keyword evidence="1" id="KW-0472">Membrane</keyword>
<sequence length="150" mass="17937">MKLKLTWPAGIIISIAAFVIFILYFVFKVTFLPEYNHYLVSEDYYKDELNYQQDIDKLKNAVLLREDVTIQKVKEGLLINFPSNFNFEEIKGSISFMRMSNNKIDFKFPIKLDSHKFLIKDESLVDGRWDVRVDWSINEKNYLFKQKLTY</sequence>
<protein>
    <submittedName>
        <fullName evidence="2">FixH family protein</fullName>
    </submittedName>
</protein>
<keyword evidence="1" id="KW-1133">Transmembrane helix</keyword>
<keyword evidence="1" id="KW-0812">Transmembrane</keyword>
<keyword evidence="3" id="KW-1185">Reference proteome</keyword>
<accession>A0ABW2Z589</accession>
<evidence type="ECO:0000256" key="1">
    <source>
        <dbReference type="SAM" id="Phobius"/>
    </source>
</evidence>
<reference evidence="3" key="1">
    <citation type="journal article" date="2019" name="Int. J. Syst. Evol. Microbiol.">
        <title>The Global Catalogue of Microorganisms (GCM) 10K type strain sequencing project: providing services to taxonomists for standard genome sequencing and annotation.</title>
        <authorList>
            <consortium name="The Broad Institute Genomics Platform"/>
            <consortium name="The Broad Institute Genome Sequencing Center for Infectious Disease"/>
            <person name="Wu L."/>
            <person name="Ma J."/>
        </authorList>
    </citation>
    <scope>NUCLEOTIDE SEQUENCE [LARGE SCALE GENOMIC DNA]</scope>
    <source>
        <strain evidence="3">CCUG 60022</strain>
    </source>
</reference>
<proteinExistence type="predicted"/>
<gene>
    <name evidence="2" type="ORF">ACFQZW_07850</name>
</gene>
<dbReference type="Proteomes" id="UP001597032">
    <property type="component" value="Unassembled WGS sequence"/>
</dbReference>
<evidence type="ECO:0000313" key="2">
    <source>
        <dbReference type="EMBL" id="MFD0761990.1"/>
    </source>
</evidence>
<organism evidence="2 3">
    <name type="scientific">Lutibacter aestuarii</name>
    <dbReference type="NCBI Taxonomy" id="861111"/>
    <lineage>
        <taxon>Bacteria</taxon>
        <taxon>Pseudomonadati</taxon>
        <taxon>Bacteroidota</taxon>
        <taxon>Flavobacteriia</taxon>
        <taxon>Flavobacteriales</taxon>
        <taxon>Flavobacteriaceae</taxon>
        <taxon>Lutibacter</taxon>
    </lineage>
</organism>
<evidence type="ECO:0000313" key="3">
    <source>
        <dbReference type="Proteomes" id="UP001597032"/>
    </source>
</evidence>
<dbReference type="InterPro" id="IPR008620">
    <property type="entry name" value="FixH"/>
</dbReference>
<dbReference type="RefSeq" id="WP_298262290.1">
    <property type="nucleotide sequence ID" value="NZ_JBHTIC010000008.1"/>
</dbReference>